<feature type="transmembrane region" description="Helical" evidence="1">
    <location>
        <begin position="52"/>
        <end position="76"/>
    </location>
</feature>
<organism evidence="2 3">
    <name type="scientific">Evansella alkalicola</name>
    <dbReference type="NCBI Taxonomy" id="745819"/>
    <lineage>
        <taxon>Bacteria</taxon>
        <taxon>Bacillati</taxon>
        <taxon>Bacillota</taxon>
        <taxon>Bacilli</taxon>
        <taxon>Bacillales</taxon>
        <taxon>Bacillaceae</taxon>
        <taxon>Evansella</taxon>
    </lineage>
</organism>
<keyword evidence="3" id="KW-1185">Reference proteome</keyword>
<accession>A0ABS6JQS2</accession>
<evidence type="ECO:0000313" key="2">
    <source>
        <dbReference type="EMBL" id="MBU9720887.1"/>
    </source>
</evidence>
<comment type="caution">
    <text evidence="2">The sequence shown here is derived from an EMBL/GenBank/DDBJ whole genome shotgun (WGS) entry which is preliminary data.</text>
</comment>
<name>A0ABS6JQS2_9BACI</name>
<proteinExistence type="predicted"/>
<gene>
    <name evidence="2" type="ORF">KS407_05420</name>
</gene>
<protein>
    <submittedName>
        <fullName evidence="2">Uncharacterized protein</fullName>
    </submittedName>
</protein>
<sequence length="106" mass="11973">MNSKDRQKELKGKLDKELVPVVFSEKSKVEVLSLTHPQTLQEKLKGWWNKDVTIPLIPIGAVLVLFITVGSVMAVMENDVEVQRYLIEKGGNLYWSDMLESGGDDQ</sequence>
<reference evidence="2 3" key="1">
    <citation type="submission" date="2021-06" db="EMBL/GenBank/DDBJ databases">
        <title>Bacillus sp. RD4P76, an endophyte from a halophyte.</title>
        <authorList>
            <person name="Sun J.-Q."/>
        </authorList>
    </citation>
    <scope>NUCLEOTIDE SEQUENCE [LARGE SCALE GENOMIC DNA]</scope>
    <source>
        <strain evidence="2 3">JCM 17098</strain>
    </source>
</reference>
<keyword evidence="1" id="KW-1133">Transmembrane helix</keyword>
<dbReference type="EMBL" id="JAHQCR010000023">
    <property type="protein sequence ID" value="MBU9720887.1"/>
    <property type="molecule type" value="Genomic_DNA"/>
</dbReference>
<evidence type="ECO:0000256" key="1">
    <source>
        <dbReference type="SAM" id="Phobius"/>
    </source>
</evidence>
<evidence type="ECO:0000313" key="3">
    <source>
        <dbReference type="Proteomes" id="UP000790580"/>
    </source>
</evidence>
<dbReference type="Proteomes" id="UP000790580">
    <property type="component" value="Unassembled WGS sequence"/>
</dbReference>
<dbReference type="RefSeq" id="WP_088074061.1">
    <property type="nucleotide sequence ID" value="NZ_JAHQCR010000023.1"/>
</dbReference>
<keyword evidence="1" id="KW-0812">Transmembrane</keyword>
<keyword evidence="1" id="KW-0472">Membrane</keyword>